<name>A0A3L5TU38_MYTGA</name>
<dbReference type="Proteomes" id="UP000266721">
    <property type="component" value="Unassembled WGS sequence"/>
</dbReference>
<dbReference type="AlphaFoldDB" id="A0A3L5TU38"/>
<feature type="non-terminal residue" evidence="1">
    <location>
        <position position="229"/>
    </location>
</feature>
<reference evidence="1 2" key="1">
    <citation type="journal article" date="2016" name="PLoS ONE">
        <title>A First Insight into the Genome of the Filter-Feeder Mussel Mytilus galloprovincialis.</title>
        <authorList>
            <person name="Murgarella M."/>
            <person name="Puiu D."/>
            <person name="Novoa B."/>
            <person name="Figueras A."/>
            <person name="Posada D."/>
            <person name="Canchaya C."/>
        </authorList>
    </citation>
    <scope>NUCLEOTIDE SEQUENCE [LARGE SCALE GENOMIC DNA]</scope>
    <source>
        <tissue evidence="1">Muscle</tissue>
    </source>
</reference>
<sequence>STFHPIKNAKYGIEWAHEINGLTDPTENSCVSSIQEAEKQPAYKTVSNKEPDMDDFNIVAAIDFGTALSGCAYSTRKDFKDDKLLINCQQCWNQYDSMNQNMVKTATCILLHNKKGFEAFGFDAQCRYTHLDIKEKDEYLYFSYFKMSLYNSTVPLHKLQIKDVRRKDSKPAEELVSLSIKALKDSLINEIKETGKYPETDLKIRWVLTVPAIWDDEAKLFMRECARKN</sequence>
<proteinExistence type="predicted"/>
<dbReference type="Gene3D" id="3.30.420.40">
    <property type="match status" value="1"/>
</dbReference>
<dbReference type="PANTHER" id="PTHR14187:SF5">
    <property type="entry name" value="HEAT SHOCK 70 KDA PROTEIN 12A"/>
    <property type="match status" value="1"/>
</dbReference>
<evidence type="ECO:0000313" key="2">
    <source>
        <dbReference type="Proteomes" id="UP000266721"/>
    </source>
</evidence>
<feature type="non-terminal residue" evidence="1">
    <location>
        <position position="1"/>
    </location>
</feature>
<comment type="caution">
    <text evidence="1">The sequence shown here is derived from an EMBL/GenBank/DDBJ whole genome shotgun (WGS) entry which is preliminary data.</text>
</comment>
<dbReference type="InterPro" id="IPR043129">
    <property type="entry name" value="ATPase_NBD"/>
</dbReference>
<dbReference type="PANTHER" id="PTHR14187">
    <property type="entry name" value="ALPHA KINASE/ELONGATION FACTOR 2 KINASE"/>
    <property type="match status" value="1"/>
</dbReference>
<dbReference type="EMBL" id="KV583063">
    <property type="protein sequence ID" value="OPL33426.1"/>
    <property type="molecule type" value="Genomic_DNA"/>
</dbReference>
<protein>
    <submittedName>
        <fullName evidence="1">Uncharacterized protein</fullName>
    </submittedName>
</protein>
<dbReference type="SUPFAM" id="SSF53067">
    <property type="entry name" value="Actin-like ATPase domain"/>
    <property type="match status" value="1"/>
</dbReference>
<organism evidence="1 2">
    <name type="scientific">Mytilus galloprovincialis</name>
    <name type="common">Mediterranean mussel</name>
    <dbReference type="NCBI Taxonomy" id="29158"/>
    <lineage>
        <taxon>Eukaryota</taxon>
        <taxon>Metazoa</taxon>
        <taxon>Spiralia</taxon>
        <taxon>Lophotrochozoa</taxon>
        <taxon>Mollusca</taxon>
        <taxon>Bivalvia</taxon>
        <taxon>Autobranchia</taxon>
        <taxon>Pteriomorphia</taxon>
        <taxon>Mytilida</taxon>
        <taxon>Mytiloidea</taxon>
        <taxon>Mytilidae</taxon>
        <taxon>Mytilinae</taxon>
        <taxon>Mytilus</taxon>
    </lineage>
</organism>
<evidence type="ECO:0000313" key="1">
    <source>
        <dbReference type="EMBL" id="OPL33426.1"/>
    </source>
</evidence>
<keyword evidence="2" id="KW-1185">Reference proteome</keyword>
<accession>A0A3L5TU38</accession>
<gene>
    <name evidence="1" type="ORF">AM593_01946</name>
</gene>